<dbReference type="PANTHER" id="PTHR11079:SF161">
    <property type="entry name" value="CMP_DCMP-TYPE DEAMINASE DOMAIN-CONTAINING PROTEIN"/>
    <property type="match status" value="1"/>
</dbReference>
<dbReference type="CDD" id="cd01285">
    <property type="entry name" value="nucleoside_deaminase"/>
    <property type="match status" value="1"/>
</dbReference>
<dbReference type="SUPFAM" id="SSF53927">
    <property type="entry name" value="Cytidine deaminase-like"/>
    <property type="match status" value="1"/>
</dbReference>
<dbReference type="GO" id="GO:0008251">
    <property type="term" value="F:tRNA-specific adenosine deaminase activity"/>
    <property type="evidence" value="ECO:0007669"/>
    <property type="project" value="InterPro"/>
</dbReference>
<dbReference type="GO" id="GO:0047974">
    <property type="term" value="F:guanosine deaminase activity"/>
    <property type="evidence" value="ECO:0007669"/>
    <property type="project" value="TreeGrafter"/>
</dbReference>
<dbReference type="InterPro" id="IPR016193">
    <property type="entry name" value="Cytidine_deaminase-like"/>
</dbReference>
<evidence type="ECO:0000259" key="1">
    <source>
        <dbReference type="Pfam" id="PF14437"/>
    </source>
</evidence>
<dbReference type="PANTHER" id="PTHR11079">
    <property type="entry name" value="CYTOSINE DEAMINASE FAMILY MEMBER"/>
    <property type="match status" value="1"/>
</dbReference>
<feature type="domain" description="MafB19-like deaminase" evidence="1">
    <location>
        <begin position="158"/>
        <end position="227"/>
    </location>
</feature>
<dbReference type="InterPro" id="IPR058535">
    <property type="entry name" value="MafB19-deam"/>
</dbReference>
<evidence type="ECO:0000313" key="2">
    <source>
        <dbReference type="EMBL" id="KHN15008.1"/>
    </source>
</evidence>
<reference evidence="2" key="1">
    <citation type="submission" date="2014-07" db="EMBL/GenBank/DDBJ databases">
        <title>Identification of a novel salt tolerance gene in wild soybean by whole-genome sequencing.</title>
        <authorList>
            <person name="Lam H.-M."/>
            <person name="Qi X."/>
            <person name="Li M.-W."/>
            <person name="Liu X."/>
            <person name="Xie M."/>
            <person name="Ni M."/>
            <person name="Xu X."/>
        </authorList>
    </citation>
    <scope>NUCLEOTIDE SEQUENCE [LARGE SCALE GENOMIC DNA]</scope>
    <source>
        <tissue evidence="2">Root</tissue>
    </source>
</reference>
<dbReference type="AlphaFoldDB" id="A0A0B2Q4N8"/>
<dbReference type="Proteomes" id="UP000053555">
    <property type="component" value="Unassembled WGS sequence"/>
</dbReference>
<proteinExistence type="predicted"/>
<organism evidence="2">
    <name type="scientific">Glycine soja</name>
    <name type="common">Wild soybean</name>
    <dbReference type="NCBI Taxonomy" id="3848"/>
    <lineage>
        <taxon>Eukaryota</taxon>
        <taxon>Viridiplantae</taxon>
        <taxon>Streptophyta</taxon>
        <taxon>Embryophyta</taxon>
        <taxon>Tracheophyta</taxon>
        <taxon>Spermatophyta</taxon>
        <taxon>Magnoliopsida</taxon>
        <taxon>eudicotyledons</taxon>
        <taxon>Gunneridae</taxon>
        <taxon>Pentapetalae</taxon>
        <taxon>rosids</taxon>
        <taxon>fabids</taxon>
        <taxon>Fabales</taxon>
        <taxon>Fabaceae</taxon>
        <taxon>Papilionoideae</taxon>
        <taxon>50 kb inversion clade</taxon>
        <taxon>NPAAA clade</taxon>
        <taxon>indigoferoid/millettioid clade</taxon>
        <taxon>Phaseoleae</taxon>
        <taxon>Glycine</taxon>
        <taxon>Glycine subgen. Soja</taxon>
    </lineage>
</organism>
<dbReference type="EMBL" id="KN661402">
    <property type="protein sequence ID" value="KHN15008.1"/>
    <property type="molecule type" value="Genomic_DNA"/>
</dbReference>
<name>A0A0B2Q4N8_GLYSO</name>
<dbReference type="Gene3D" id="3.40.140.10">
    <property type="entry name" value="Cytidine Deaminase, domain 2"/>
    <property type="match status" value="1"/>
</dbReference>
<protein>
    <submittedName>
        <fullName evidence="2">Metal transporter Nramp1</fullName>
    </submittedName>
</protein>
<dbReference type="GO" id="GO:0006152">
    <property type="term" value="P:purine nucleoside catabolic process"/>
    <property type="evidence" value="ECO:0007669"/>
    <property type="project" value="TreeGrafter"/>
</dbReference>
<sequence>MEAKNHGGVAYGGWKSQQRHIWRSEIATAALHEATVGNTNRTGVCAYNSIIGYKSLRNHCDWHSLCFEHTLPHPCMGKSSNNWLQHPLISWSAEIWGKEVRTADINPSFCNGWMLLWGNELVFDACRYFLMESGFALFVAFLINVAVVSVSGTVCSADNLSAENVDHCSDLTLNSAYFLLKACEKLNQIELSDCEIYASCEPCPMCFGAIHLSGVKRLVYGAKAEAAIAIGFDDFISDALRGTGFYLKAQLEIERADGKAANLLKKFNQFNT</sequence>
<accession>A0A0B2Q4N8</accession>
<dbReference type="GO" id="GO:0046872">
    <property type="term" value="F:metal ion binding"/>
    <property type="evidence" value="ECO:0007669"/>
    <property type="project" value="UniProtKB-KW"/>
</dbReference>
<dbReference type="GO" id="GO:0002100">
    <property type="term" value="P:tRNA wobble adenosine to inosine editing"/>
    <property type="evidence" value="ECO:0007669"/>
    <property type="project" value="InterPro"/>
</dbReference>
<gene>
    <name evidence="2" type="ORF">glysoja_042336</name>
</gene>
<dbReference type="Pfam" id="PF14437">
    <property type="entry name" value="MafB19-deam"/>
    <property type="match status" value="1"/>
</dbReference>